<name>A0A2H4U7W5_METSM</name>
<feature type="transmembrane region" description="Helical" evidence="8">
    <location>
        <begin position="222"/>
        <end position="240"/>
    </location>
</feature>
<dbReference type="FunFam" id="1.10.3720.10:FF:000001">
    <property type="entry name" value="Glycine betaine ABC transporter, permease"/>
    <property type="match status" value="1"/>
</dbReference>
<organism evidence="10 11">
    <name type="scientific">Methanobrevibacter smithii</name>
    <dbReference type="NCBI Taxonomy" id="2173"/>
    <lineage>
        <taxon>Archaea</taxon>
        <taxon>Methanobacteriati</taxon>
        <taxon>Methanobacteriota</taxon>
        <taxon>Methanomada group</taxon>
        <taxon>Methanobacteria</taxon>
        <taxon>Methanobacteriales</taxon>
        <taxon>Methanobacteriaceae</taxon>
        <taxon>Methanobrevibacter</taxon>
    </lineage>
</organism>
<keyword evidence="5 8" id="KW-0472">Membrane</keyword>
<evidence type="ECO:0000313" key="11">
    <source>
        <dbReference type="Proteomes" id="UP000232133"/>
    </source>
</evidence>
<dbReference type="Gene3D" id="3.40.190.120">
    <property type="entry name" value="Osmoprotection protein (prox), domain 2"/>
    <property type="match status" value="1"/>
</dbReference>
<dbReference type="GO" id="GO:0022857">
    <property type="term" value="F:transmembrane transporter activity"/>
    <property type="evidence" value="ECO:0007669"/>
    <property type="project" value="InterPro"/>
</dbReference>
<dbReference type="GeneID" id="35119134"/>
<dbReference type="PANTHER" id="PTHR30177:SF4">
    <property type="entry name" value="OSMOPROTECTANT IMPORT PERMEASE PROTEIN OSMW"/>
    <property type="match status" value="1"/>
</dbReference>
<dbReference type="RefSeq" id="WP_100815678.1">
    <property type="nucleotide sequence ID" value="NZ_CP017803.1"/>
</dbReference>
<accession>A0A2H4U7W5</accession>
<dbReference type="InterPro" id="IPR007210">
    <property type="entry name" value="ABC_Gly_betaine_transp_sub-bd"/>
</dbReference>
<dbReference type="SUPFAM" id="SSF53850">
    <property type="entry name" value="Periplasmic binding protein-like II"/>
    <property type="match status" value="1"/>
</dbReference>
<dbReference type="InterPro" id="IPR051204">
    <property type="entry name" value="ABC_transp_perm/SBD"/>
</dbReference>
<dbReference type="GO" id="GO:0043190">
    <property type="term" value="C:ATP-binding cassette (ABC) transporter complex"/>
    <property type="evidence" value="ECO:0007669"/>
    <property type="project" value="InterPro"/>
</dbReference>
<keyword evidence="2 8" id="KW-0813">Transport</keyword>
<evidence type="ECO:0000256" key="2">
    <source>
        <dbReference type="ARBA" id="ARBA00022448"/>
    </source>
</evidence>
<keyword evidence="4 8" id="KW-1133">Transmembrane helix</keyword>
<dbReference type="EMBL" id="CP017803">
    <property type="protein sequence ID" value="ATZ60203.1"/>
    <property type="molecule type" value="Genomic_DNA"/>
</dbReference>
<dbReference type="GO" id="GO:0031460">
    <property type="term" value="P:glycine betaine transport"/>
    <property type="evidence" value="ECO:0007669"/>
    <property type="project" value="TreeGrafter"/>
</dbReference>
<sequence length="514" mass="56800">MLSETWSLIVNQSDFFTDLMIQHLEISLISVVFAIIIGLGLGIFISEYPKNKWVLAIVNLIYTIPSIALFGFLIPVSGVGNTSAVIALTIYGLLPMVRNTYTGIRTIDDRIIEAAKGMGSTDLQILLKIKLPLALPHIMSAIRNMAVMTIALAGIASFIGAGGLGVAIYRGITTNNMPLIVAGSVLISVLAIGVDLVLGYFEKISAPGAKRPNFLKYFKNKKIWACIIIVCILIGGYVAYEQNPANTIHIASKSYTEEYITGELLKQVIEAHTDLNVELTSGVAGGSGTIHKGMESGDFDLYPEYTGVAWLSILHKNSTYDETQFDDLNSYYEDNYNMTWYNKYGFEDTYGIGVTKEVADKYNLKTYSDLAKVSNQLSFGAESDFFAREDGYDAICDDYGMNFKDTMDLDVSIKYDAVKQGQVDVIDVYTTDGRLENSNIVVLEDDKDFYPSYYAGTVINQQTLIDHPEVADALDYLTGNISTEDMKHMNYEVDVEGKDPSDVAHDFLVSKHLI</sequence>
<comment type="similarity">
    <text evidence="7">In the N-terminal section; belongs to the binding-protein-dependent transport system permease family.</text>
</comment>
<dbReference type="SUPFAM" id="SSF161098">
    <property type="entry name" value="MetI-like"/>
    <property type="match status" value="1"/>
</dbReference>
<comment type="similarity">
    <text evidence="8">Belongs to the binding-protein-dependent transport system permease family.</text>
</comment>
<evidence type="ECO:0000256" key="8">
    <source>
        <dbReference type="RuleBase" id="RU363032"/>
    </source>
</evidence>
<evidence type="ECO:0000256" key="7">
    <source>
        <dbReference type="ARBA" id="ARBA00035652"/>
    </source>
</evidence>
<keyword evidence="3 8" id="KW-0812">Transmembrane</keyword>
<dbReference type="CDD" id="cd06261">
    <property type="entry name" value="TM_PBP2"/>
    <property type="match status" value="1"/>
</dbReference>
<dbReference type="InterPro" id="IPR035906">
    <property type="entry name" value="MetI-like_sf"/>
</dbReference>
<dbReference type="InterPro" id="IPR000515">
    <property type="entry name" value="MetI-like"/>
</dbReference>
<proteinExistence type="inferred from homology"/>
<evidence type="ECO:0000256" key="3">
    <source>
        <dbReference type="ARBA" id="ARBA00022692"/>
    </source>
</evidence>
<reference evidence="10 11" key="1">
    <citation type="submission" date="2016-10" db="EMBL/GenBank/DDBJ databases">
        <authorList>
            <person name="Varghese N."/>
        </authorList>
    </citation>
    <scope>NUCLEOTIDE SEQUENCE [LARGE SCALE GENOMIC DNA]</scope>
    <source>
        <strain evidence="10 11">KB11</strain>
    </source>
</reference>
<feature type="transmembrane region" description="Helical" evidence="8">
    <location>
        <begin position="26"/>
        <end position="46"/>
    </location>
</feature>
<evidence type="ECO:0000256" key="1">
    <source>
        <dbReference type="ARBA" id="ARBA00004141"/>
    </source>
</evidence>
<dbReference type="Gene3D" id="3.40.190.10">
    <property type="entry name" value="Periplasmic binding protein-like II"/>
    <property type="match status" value="1"/>
</dbReference>
<evidence type="ECO:0000259" key="9">
    <source>
        <dbReference type="PROSITE" id="PS50928"/>
    </source>
</evidence>
<dbReference type="Proteomes" id="UP000232133">
    <property type="component" value="Chromosome"/>
</dbReference>
<feature type="domain" description="ABC transmembrane type-1" evidence="9">
    <location>
        <begin position="20"/>
        <end position="198"/>
    </location>
</feature>
<dbReference type="CDD" id="cd13612">
    <property type="entry name" value="PBP2_ProWX"/>
    <property type="match status" value="1"/>
</dbReference>
<comment type="subcellular location">
    <subcellularLocation>
        <location evidence="8">Cell membrane</location>
        <topology evidence="8">Multi-pass membrane protein</topology>
    </subcellularLocation>
    <subcellularLocation>
        <location evidence="1">Membrane</location>
        <topology evidence="1">Multi-pass membrane protein</topology>
    </subcellularLocation>
</comment>
<dbReference type="Pfam" id="PF00528">
    <property type="entry name" value="BPD_transp_1"/>
    <property type="match status" value="1"/>
</dbReference>
<dbReference type="Pfam" id="PF04069">
    <property type="entry name" value="OpuAC"/>
    <property type="match status" value="1"/>
</dbReference>
<dbReference type="PANTHER" id="PTHR30177">
    <property type="entry name" value="GLYCINE BETAINE/L-PROLINE TRANSPORT SYSTEM PERMEASE PROTEIN PROW"/>
    <property type="match status" value="1"/>
</dbReference>
<protein>
    <submittedName>
        <fullName evidence="10">Glycine/betaine ABC transporter substrate-binding protein</fullName>
    </submittedName>
</protein>
<comment type="similarity">
    <text evidence="6">In the C-terminal section; belongs to the OsmX family.</text>
</comment>
<dbReference type="AlphaFoldDB" id="A0A2H4U7W5"/>
<feature type="transmembrane region" description="Helical" evidence="8">
    <location>
        <begin position="53"/>
        <end position="74"/>
    </location>
</feature>
<feature type="transmembrane region" description="Helical" evidence="8">
    <location>
        <begin position="180"/>
        <end position="201"/>
    </location>
</feature>
<feature type="transmembrane region" description="Helical" evidence="8">
    <location>
        <begin position="145"/>
        <end position="168"/>
    </location>
</feature>
<gene>
    <name evidence="10" type="ORF">BK798_07105</name>
</gene>
<feature type="transmembrane region" description="Helical" evidence="8">
    <location>
        <begin position="80"/>
        <end position="97"/>
    </location>
</feature>
<evidence type="ECO:0000256" key="4">
    <source>
        <dbReference type="ARBA" id="ARBA00022989"/>
    </source>
</evidence>
<dbReference type="PROSITE" id="PS50928">
    <property type="entry name" value="ABC_TM1"/>
    <property type="match status" value="1"/>
</dbReference>
<dbReference type="Gene3D" id="1.10.3720.10">
    <property type="entry name" value="MetI-like"/>
    <property type="match status" value="1"/>
</dbReference>
<evidence type="ECO:0000256" key="6">
    <source>
        <dbReference type="ARBA" id="ARBA00035642"/>
    </source>
</evidence>
<evidence type="ECO:0000256" key="5">
    <source>
        <dbReference type="ARBA" id="ARBA00023136"/>
    </source>
</evidence>
<evidence type="ECO:0000313" key="10">
    <source>
        <dbReference type="EMBL" id="ATZ60203.1"/>
    </source>
</evidence>